<reference evidence="2" key="1">
    <citation type="submission" date="2019-08" db="EMBL/GenBank/DDBJ databases">
        <authorList>
            <person name="Kucharzyk K."/>
            <person name="Murdoch R.W."/>
            <person name="Higgins S."/>
            <person name="Loffler F."/>
        </authorList>
    </citation>
    <scope>NUCLEOTIDE SEQUENCE</scope>
</reference>
<dbReference type="EMBL" id="VSSQ01000437">
    <property type="protein sequence ID" value="MPL94670.1"/>
    <property type="molecule type" value="Genomic_DNA"/>
</dbReference>
<evidence type="ECO:0000313" key="2">
    <source>
        <dbReference type="EMBL" id="MPL94670.1"/>
    </source>
</evidence>
<comment type="caution">
    <text evidence="2">The sequence shown here is derived from an EMBL/GenBank/DDBJ whole genome shotgun (WGS) entry which is preliminary data.</text>
</comment>
<keyword evidence="1" id="KW-0472">Membrane</keyword>
<proteinExistence type="predicted"/>
<keyword evidence="1" id="KW-0812">Transmembrane</keyword>
<name>A0A644VTX4_9ZZZZ</name>
<organism evidence="2">
    <name type="scientific">bioreactor metagenome</name>
    <dbReference type="NCBI Taxonomy" id="1076179"/>
    <lineage>
        <taxon>unclassified sequences</taxon>
        <taxon>metagenomes</taxon>
        <taxon>ecological metagenomes</taxon>
    </lineage>
</organism>
<protein>
    <submittedName>
        <fullName evidence="2">Uncharacterized protein</fullName>
    </submittedName>
</protein>
<feature type="transmembrane region" description="Helical" evidence="1">
    <location>
        <begin position="6"/>
        <end position="23"/>
    </location>
</feature>
<evidence type="ECO:0000256" key="1">
    <source>
        <dbReference type="SAM" id="Phobius"/>
    </source>
</evidence>
<gene>
    <name evidence="2" type="ORF">SDC9_40825</name>
</gene>
<dbReference type="AlphaFoldDB" id="A0A644VTX4"/>
<keyword evidence="1" id="KW-1133">Transmembrane helix</keyword>
<accession>A0A644VTX4</accession>
<sequence length="133" mass="15430">MDSLGDYIYLIVILIAGISSILGKRKKKREAEVETVDFPDLEDIIPEFTDYVRPEKPVYQEIKNNEAKVEIPTYDTVKDVSVMKAKKQIKPVKSFKELQPDEPEVPNSYEIELDNIDEAKKAVIYSEIFNRKY</sequence>